<dbReference type="FunFam" id="3.50.50.60:FF:000021">
    <property type="entry name" value="Ubiquinone biosynthesis monooxygenase COQ6"/>
    <property type="match status" value="1"/>
</dbReference>
<sequence>MDNPVSGDIFSGMTHSDVLIIGGSLNGNTLALALAQAGIRSTIIDALPAQTQQSDRFDGRSYALALASVRMLGALGLWDQMAPNAQPMMQIKVSDGRPGEGPVLPFSLQFDQSELEEGPMGHMVEDRHLRPALLEAVLAEPLIELRDDLRVVSQNVENSGTKVALDNGDELSASLIVGADGKRGPTAERAGIRRKVTDYGQSALVCAIGHELSHQGVAHQFFMPSGPLAILPLRNNRSSIVWTEKTADAQAVQALDDGDYLDVLYPRFGDFLGDIHLAGDRFIYPLTLSMADAFTADRVALVGDAARAVHPLAGQGLNAGFRDVAALAETLADARRRGEDIGGATVLDSYALWRRSDSETLACATHGFNRLFSSDHPLLRLGRDLGMGAVNAIPALRRGLMREAAGLTGDVPRLLQGKPI</sequence>
<dbReference type="PANTHER" id="PTHR43876:SF7">
    <property type="entry name" value="UBIQUINONE BIOSYNTHESIS MONOOXYGENASE COQ6, MITOCHONDRIAL"/>
    <property type="match status" value="1"/>
</dbReference>
<evidence type="ECO:0000259" key="8">
    <source>
        <dbReference type="Pfam" id="PF01494"/>
    </source>
</evidence>
<reference evidence="9 10" key="1">
    <citation type="submission" date="2019-07" db="EMBL/GenBank/DDBJ databases">
        <title>Litoreibacter alkalisoli sp. nov., isolated from saline-alkaline soil.</title>
        <authorList>
            <person name="Wang S."/>
            <person name="Xu L."/>
            <person name="Xing Y.-T."/>
            <person name="Sun J.-Q."/>
        </authorList>
    </citation>
    <scope>NUCLEOTIDE SEQUENCE [LARGE SCALE GENOMIC DNA]</scope>
    <source>
        <strain evidence="9 10">LN3S51</strain>
    </source>
</reference>
<evidence type="ECO:0000256" key="7">
    <source>
        <dbReference type="ARBA" id="ARBA00023033"/>
    </source>
</evidence>
<dbReference type="InterPro" id="IPR002938">
    <property type="entry name" value="FAD-bd"/>
</dbReference>
<accession>A0A5B8ISF2</accession>
<dbReference type="SUPFAM" id="SSF51905">
    <property type="entry name" value="FAD/NAD(P)-binding domain"/>
    <property type="match status" value="1"/>
</dbReference>
<dbReference type="PRINTS" id="PR00420">
    <property type="entry name" value="RNGMNOXGNASE"/>
</dbReference>
<keyword evidence="7" id="KW-0503">Monooxygenase</keyword>
<comment type="similarity">
    <text evidence="3">Belongs to the UbiH/COQ6 family.</text>
</comment>
<dbReference type="Gene3D" id="3.50.50.60">
    <property type="entry name" value="FAD/NAD(P)-binding domain"/>
    <property type="match status" value="2"/>
</dbReference>
<evidence type="ECO:0000313" key="10">
    <source>
        <dbReference type="Proteomes" id="UP000318483"/>
    </source>
</evidence>
<dbReference type="InterPro" id="IPR036188">
    <property type="entry name" value="FAD/NAD-bd_sf"/>
</dbReference>
<keyword evidence="6" id="KW-0560">Oxidoreductase</keyword>
<dbReference type="InterPro" id="IPR010971">
    <property type="entry name" value="UbiH/COQ6"/>
</dbReference>
<gene>
    <name evidence="9" type="ORF">FPZ52_01090</name>
</gene>
<dbReference type="GO" id="GO:0110142">
    <property type="term" value="C:ubiquinone biosynthesis complex"/>
    <property type="evidence" value="ECO:0007669"/>
    <property type="project" value="UniProtKB-ARBA"/>
</dbReference>
<dbReference type="Pfam" id="PF01494">
    <property type="entry name" value="FAD_binding_3"/>
    <property type="match status" value="1"/>
</dbReference>
<dbReference type="AlphaFoldDB" id="A0A5B8ISF2"/>
<evidence type="ECO:0000256" key="5">
    <source>
        <dbReference type="ARBA" id="ARBA00022827"/>
    </source>
</evidence>
<evidence type="ECO:0000256" key="6">
    <source>
        <dbReference type="ARBA" id="ARBA00023002"/>
    </source>
</evidence>
<dbReference type="GO" id="GO:0016705">
    <property type="term" value="F:oxidoreductase activity, acting on paired donors, with incorporation or reduction of molecular oxygen"/>
    <property type="evidence" value="ECO:0007669"/>
    <property type="project" value="InterPro"/>
</dbReference>
<dbReference type="UniPathway" id="UPA00232"/>
<dbReference type="KEGG" id="lit:FPZ52_01090"/>
<dbReference type="GO" id="GO:0004497">
    <property type="term" value="F:monooxygenase activity"/>
    <property type="evidence" value="ECO:0007669"/>
    <property type="project" value="UniProtKB-KW"/>
</dbReference>
<dbReference type="InterPro" id="IPR051205">
    <property type="entry name" value="UbiH/COQ6_monooxygenase"/>
</dbReference>
<comment type="pathway">
    <text evidence="2">Cofactor biosynthesis; ubiquinone biosynthesis.</text>
</comment>
<protein>
    <submittedName>
        <fullName evidence="9">2-octaprenyl-6-methoxyphenyl hydroxylase</fullName>
    </submittedName>
</protein>
<dbReference type="OrthoDB" id="9796623at2"/>
<organism evidence="9 10">
    <name type="scientific">Qingshengfaniella alkalisoli</name>
    <dbReference type="NCBI Taxonomy" id="2599296"/>
    <lineage>
        <taxon>Bacteria</taxon>
        <taxon>Pseudomonadati</taxon>
        <taxon>Pseudomonadota</taxon>
        <taxon>Alphaproteobacteria</taxon>
        <taxon>Rhodobacterales</taxon>
        <taxon>Paracoccaceae</taxon>
        <taxon>Qingshengfaniella</taxon>
    </lineage>
</organism>
<dbReference type="PROSITE" id="PS01304">
    <property type="entry name" value="UBIH"/>
    <property type="match status" value="1"/>
</dbReference>
<evidence type="ECO:0000256" key="3">
    <source>
        <dbReference type="ARBA" id="ARBA00005349"/>
    </source>
</evidence>
<dbReference type="Proteomes" id="UP000318483">
    <property type="component" value="Chromosome"/>
</dbReference>
<evidence type="ECO:0000256" key="4">
    <source>
        <dbReference type="ARBA" id="ARBA00022630"/>
    </source>
</evidence>
<dbReference type="GO" id="GO:0006744">
    <property type="term" value="P:ubiquinone biosynthetic process"/>
    <property type="evidence" value="ECO:0007669"/>
    <property type="project" value="UniProtKB-UniPathway"/>
</dbReference>
<dbReference type="EMBL" id="CP042261">
    <property type="protein sequence ID" value="QDY68353.1"/>
    <property type="molecule type" value="Genomic_DNA"/>
</dbReference>
<dbReference type="NCBIfam" id="TIGR01988">
    <property type="entry name" value="Ubi-OHases"/>
    <property type="match status" value="1"/>
</dbReference>
<evidence type="ECO:0000313" key="9">
    <source>
        <dbReference type="EMBL" id="QDY68353.1"/>
    </source>
</evidence>
<proteinExistence type="inferred from homology"/>
<comment type="cofactor">
    <cofactor evidence="1">
        <name>FAD</name>
        <dbReference type="ChEBI" id="CHEBI:57692"/>
    </cofactor>
</comment>
<keyword evidence="10" id="KW-1185">Reference proteome</keyword>
<dbReference type="GO" id="GO:0071949">
    <property type="term" value="F:FAD binding"/>
    <property type="evidence" value="ECO:0007669"/>
    <property type="project" value="InterPro"/>
</dbReference>
<keyword evidence="5" id="KW-0274">FAD</keyword>
<evidence type="ECO:0000256" key="1">
    <source>
        <dbReference type="ARBA" id="ARBA00001974"/>
    </source>
</evidence>
<feature type="domain" description="FAD-binding" evidence="8">
    <location>
        <begin position="16"/>
        <end position="356"/>
    </location>
</feature>
<dbReference type="InterPro" id="IPR018168">
    <property type="entry name" value="Ubi_Hdrlase_CS"/>
</dbReference>
<evidence type="ECO:0000256" key="2">
    <source>
        <dbReference type="ARBA" id="ARBA00004749"/>
    </source>
</evidence>
<keyword evidence="4" id="KW-0285">Flavoprotein</keyword>
<name>A0A5B8ISF2_9RHOB</name>
<dbReference type="PANTHER" id="PTHR43876">
    <property type="entry name" value="UBIQUINONE BIOSYNTHESIS MONOOXYGENASE COQ6, MITOCHONDRIAL"/>
    <property type="match status" value="1"/>
</dbReference>